<dbReference type="AlphaFoldDB" id="A0A1Y3EDV5"/>
<organism evidence="1 2">
    <name type="scientific">Trichinella nativa</name>
    <dbReference type="NCBI Taxonomy" id="6335"/>
    <lineage>
        <taxon>Eukaryota</taxon>
        <taxon>Metazoa</taxon>
        <taxon>Ecdysozoa</taxon>
        <taxon>Nematoda</taxon>
        <taxon>Enoplea</taxon>
        <taxon>Dorylaimia</taxon>
        <taxon>Trichinellida</taxon>
        <taxon>Trichinellidae</taxon>
        <taxon>Trichinella</taxon>
    </lineage>
</organism>
<proteinExistence type="predicted"/>
<evidence type="ECO:0000313" key="1">
    <source>
        <dbReference type="EMBL" id="OUC42860.1"/>
    </source>
</evidence>
<evidence type="ECO:0000313" key="2">
    <source>
        <dbReference type="Proteomes" id="UP000243006"/>
    </source>
</evidence>
<comment type="caution">
    <text evidence="1">The sequence shown here is derived from an EMBL/GenBank/DDBJ whole genome shotgun (WGS) entry which is preliminary data.</text>
</comment>
<accession>A0A1Y3EDV5</accession>
<dbReference type="Proteomes" id="UP000243006">
    <property type="component" value="Unassembled WGS sequence"/>
</dbReference>
<protein>
    <submittedName>
        <fullName evidence="1">Uncharacterized protein</fullName>
    </submittedName>
</protein>
<reference evidence="1 2" key="1">
    <citation type="submission" date="2015-04" db="EMBL/GenBank/DDBJ databases">
        <title>Draft genome of the roundworm Trichinella nativa.</title>
        <authorList>
            <person name="Mitreva M."/>
        </authorList>
    </citation>
    <scope>NUCLEOTIDE SEQUENCE [LARGE SCALE GENOMIC DNA]</scope>
    <source>
        <strain evidence="1 2">ISS45</strain>
    </source>
</reference>
<gene>
    <name evidence="1" type="ORF">D917_02666</name>
</gene>
<name>A0A1Y3EDV5_9BILA</name>
<sequence>MDDPNRCQTVFTHEEARRLETMDRKIIHLCYFIKNICFSKENLVQTVRLGKAEAD</sequence>
<dbReference type="EMBL" id="LVZM01016340">
    <property type="protein sequence ID" value="OUC42860.1"/>
    <property type="molecule type" value="Genomic_DNA"/>
</dbReference>